<evidence type="ECO:0000313" key="5">
    <source>
        <dbReference type="Proteomes" id="UP000322976"/>
    </source>
</evidence>
<name>A0A5D8QGB6_9THEO</name>
<reference evidence="4 5" key="1">
    <citation type="submission" date="2019-08" db="EMBL/GenBank/DDBJ databases">
        <title>Calorimonas adulescens gen. nov., sp. nov., an anaerobic thermophilic bacterium from Sakhalin hot spring.</title>
        <authorList>
            <person name="Khomyakova M.A."/>
            <person name="Merkel A.Y."/>
            <person name="Novikov A."/>
            <person name="Bonch-Osmolovskaya E.A."/>
            <person name="Slobodkin A.I."/>
        </authorList>
    </citation>
    <scope>NUCLEOTIDE SEQUENCE [LARGE SCALE GENOMIC DNA]</scope>
    <source>
        <strain evidence="4 5">A05MB</strain>
    </source>
</reference>
<evidence type="ECO:0000256" key="2">
    <source>
        <dbReference type="SAM" id="Phobius"/>
    </source>
</evidence>
<dbReference type="InterPro" id="IPR016047">
    <property type="entry name" value="M23ase_b-sheet_dom"/>
</dbReference>
<proteinExistence type="predicted"/>
<evidence type="ECO:0000313" key="4">
    <source>
        <dbReference type="EMBL" id="TZE83595.1"/>
    </source>
</evidence>
<feature type="coiled-coil region" evidence="1">
    <location>
        <begin position="136"/>
        <end position="163"/>
    </location>
</feature>
<dbReference type="GO" id="GO:0004222">
    <property type="term" value="F:metalloendopeptidase activity"/>
    <property type="evidence" value="ECO:0007669"/>
    <property type="project" value="TreeGrafter"/>
</dbReference>
<dbReference type="SUPFAM" id="SSF51261">
    <property type="entry name" value="Duplicated hybrid motif"/>
    <property type="match status" value="1"/>
</dbReference>
<keyword evidence="5" id="KW-1185">Reference proteome</keyword>
<keyword evidence="1" id="KW-0175">Coiled coil</keyword>
<protein>
    <submittedName>
        <fullName evidence="4">Peptidoglycan DD-metalloendopeptidase family protein</fullName>
    </submittedName>
</protein>
<feature type="transmembrane region" description="Helical" evidence="2">
    <location>
        <begin position="24"/>
        <end position="45"/>
    </location>
</feature>
<gene>
    <name evidence="4" type="ORF">FWJ32_01585</name>
</gene>
<dbReference type="RefSeq" id="WP_149544214.1">
    <property type="nucleotide sequence ID" value="NZ_VTPS01000001.1"/>
</dbReference>
<dbReference type="Proteomes" id="UP000322976">
    <property type="component" value="Unassembled WGS sequence"/>
</dbReference>
<keyword evidence="2" id="KW-0472">Membrane</keyword>
<dbReference type="CDD" id="cd12797">
    <property type="entry name" value="M23_peptidase"/>
    <property type="match status" value="1"/>
</dbReference>
<comment type="caution">
    <text evidence="4">The sequence shown here is derived from an EMBL/GenBank/DDBJ whole genome shotgun (WGS) entry which is preliminary data.</text>
</comment>
<dbReference type="AlphaFoldDB" id="A0A5D8QGB6"/>
<keyword evidence="2" id="KW-0812">Transmembrane</keyword>
<accession>A0A5D8QGB6</accession>
<dbReference type="PANTHER" id="PTHR21666">
    <property type="entry name" value="PEPTIDASE-RELATED"/>
    <property type="match status" value="1"/>
</dbReference>
<dbReference type="InterPro" id="IPR050570">
    <property type="entry name" value="Cell_wall_metabolism_enzyme"/>
</dbReference>
<dbReference type="PANTHER" id="PTHR21666:SF286">
    <property type="entry name" value="LIPOPROTEIN NLPD"/>
    <property type="match status" value="1"/>
</dbReference>
<dbReference type="Gene3D" id="2.70.70.10">
    <property type="entry name" value="Glucose Permease (Domain IIA)"/>
    <property type="match status" value="1"/>
</dbReference>
<evidence type="ECO:0000256" key="1">
    <source>
        <dbReference type="SAM" id="Coils"/>
    </source>
</evidence>
<evidence type="ECO:0000259" key="3">
    <source>
        <dbReference type="Pfam" id="PF01551"/>
    </source>
</evidence>
<dbReference type="EMBL" id="VTPS01000001">
    <property type="protein sequence ID" value="TZE83595.1"/>
    <property type="molecule type" value="Genomic_DNA"/>
</dbReference>
<feature type="domain" description="M23ase beta-sheet core" evidence="3">
    <location>
        <begin position="190"/>
        <end position="284"/>
    </location>
</feature>
<sequence length="292" mass="32852">MERNRYFTIILIPHSTGKPLSIRIPLYVIWATLVTVLSIIIYSLFLTNSYIEVNNKKESLSAQVINLEKEKRQKESEISTYEIEINQISEYLKNLKALEAEVQQKVGLEQSTPSRNNLDRIRLLESQDGVSNDDIIDEIKGIIEEYQNLLKDIEEREKYLRNVPNLYPVNGKASSGYGNRINPITRSWEFHSGLDICADYGSTVKAACDGVVSFTGIKSGYGQTVIIKNSYGFTTLYGHNSRLLVKEGQKVKKGDPIAKVGSSGLSTGPHVHFEVYKNGVRVDPLKYLMGGE</sequence>
<feature type="coiled-coil region" evidence="1">
    <location>
        <begin position="50"/>
        <end position="108"/>
    </location>
</feature>
<dbReference type="InterPro" id="IPR011055">
    <property type="entry name" value="Dup_hybrid_motif"/>
</dbReference>
<dbReference type="FunFam" id="2.70.70.10:FF:000006">
    <property type="entry name" value="M23 family peptidase"/>
    <property type="match status" value="1"/>
</dbReference>
<organism evidence="4 5">
    <name type="scientific">Calorimonas adulescens</name>
    <dbReference type="NCBI Taxonomy" id="2606906"/>
    <lineage>
        <taxon>Bacteria</taxon>
        <taxon>Bacillati</taxon>
        <taxon>Bacillota</taxon>
        <taxon>Clostridia</taxon>
        <taxon>Thermoanaerobacterales</taxon>
        <taxon>Thermoanaerobacteraceae</taxon>
        <taxon>Calorimonas</taxon>
    </lineage>
</organism>
<keyword evidence="2" id="KW-1133">Transmembrane helix</keyword>
<dbReference type="Pfam" id="PF01551">
    <property type="entry name" value="Peptidase_M23"/>
    <property type="match status" value="1"/>
</dbReference>